<keyword evidence="1" id="KW-0547">Nucleotide-binding</keyword>
<evidence type="ECO:0000259" key="2">
    <source>
        <dbReference type="Pfam" id="PF07238"/>
    </source>
</evidence>
<dbReference type="EMBL" id="JAQQXT010000005">
    <property type="protein sequence ID" value="MDC8771861.1"/>
    <property type="molecule type" value="Genomic_DNA"/>
</dbReference>
<dbReference type="Pfam" id="PF07238">
    <property type="entry name" value="PilZ"/>
    <property type="match status" value="1"/>
</dbReference>
<dbReference type="InterPro" id="IPR009875">
    <property type="entry name" value="PilZ_domain"/>
</dbReference>
<gene>
    <name evidence="3" type="ORF">PRZ03_09795</name>
</gene>
<sequence>MQKELAINTDRRHFARVAFDVEAELITTQEHLKAQVLDLSLKGALLNLPGATELALNLPCLLKVRLNDKETVIAMAGELAHIEGEHAGFLCRSIDIESITHLRRLIEMNLGDASLVERELGALVSS</sequence>
<dbReference type="RefSeq" id="WP_273600148.1">
    <property type="nucleotide sequence ID" value="NZ_JAQQXT010000005.1"/>
</dbReference>
<dbReference type="PIRSF" id="PIRSF028141">
    <property type="entry name" value="C-di-GMP_BP_PA4608"/>
    <property type="match status" value="1"/>
</dbReference>
<keyword evidence="4" id="KW-1185">Reference proteome</keyword>
<reference evidence="3 4" key="1">
    <citation type="submission" date="2022-10" db="EMBL/GenBank/DDBJ databases">
        <title>Paucibacter sp. hw1 Genome sequencing.</title>
        <authorList>
            <person name="Park S."/>
        </authorList>
    </citation>
    <scope>NUCLEOTIDE SEQUENCE [LARGE SCALE GENOMIC DNA]</scope>
    <source>
        <strain evidence="4">hw1</strain>
    </source>
</reference>
<evidence type="ECO:0000313" key="3">
    <source>
        <dbReference type="EMBL" id="MDC8771861.1"/>
    </source>
</evidence>
<keyword evidence="1" id="KW-0973">c-di-GMP</keyword>
<protein>
    <recommendedName>
        <fullName evidence="1">Cyclic diguanosine monophosphate-binding protein</fullName>
        <shortName evidence="1">c-di-GMP-binding protein</shortName>
    </recommendedName>
    <alternativeName>
        <fullName evidence="1">Pilz domain-containing protein</fullName>
    </alternativeName>
</protein>
<dbReference type="InterPro" id="IPR027021">
    <property type="entry name" value="C-di-GMP_BP_PA4608"/>
</dbReference>
<comment type="caution">
    <text evidence="3">The sequence shown here is derived from an EMBL/GenBank/DDBJ whole genome shotgun (WGS) entry which is preliminary data.</text>
</comment>
<feature type="domain" description="PilZ" evidence="2">
    <location>
        <begin position="10"/>
        <end position="107"/>
    </location>
</feature>
<organism evidence="3 4">
    <name type="scientific">Roseateles albus</name>
    <dbReference type="NCBI Taxonomy" id="2987525"/>
    <lineage>
        <taxon>Bacteria</taxon>
        <taxon>Pseudomonadati</taxon>
        <taxon>Pseudomonadota</taxon>
        <taxon>Betaproteobacteria</taxon>
        <taxon>Burkholderiales</taxon>
        <taxon>Sphaerotilaceae</taxon>
        <taxon>Roseateles</taxon>
    </lineage>
</organism>
<evidence type="ECO:0000256" key="1">
    <source>
        <dbReference type="PIRNR" id="PIRNR028141"/>
    </source>
</evidence>
<dbReference type="Proteomes" id="UP001221189">
    <property type="component" value="Unassembled WGS sequence"/>
</dbReference>
<dbReference type="SUPFAM" id="SSF141371">
    <property type="entry name" value="PilZ domain-like"/>
    <property type="match status" value="1"/>
</dbReference>
<comment type="function">
    <text evidence="1">Binds the second messenger bis-(3'-5') cyclic dimeric guanosine monophosphate (c-di-GMP). Can bind two c-di-GMP molecules per monomer. May play a role in bacterial second-messenger regulated processes. Binding to c-di-GMP induces a conformational change of the C- and N-termini resulting in the exposure of a highly negative surface on one side of the protein to a possible effector protein.</text>
</comment>
<proteinExistence type="predicted"/>
<evidence type="ECO:0000313" key="4">
    <source>
        <dbReference type="Proteomes" id="UP001221189"/>
    </source>
</evidence>
<accession>A0ABT5KD60</accession>
<comment type="subunit">
    <text evidence="1">Monomer in both c-di-GMP-bound and free forms.</text>
</comment>
<dbReference type="Gene3D" id="2.40.10.220">
    <property type="entry name" value="predicted glycosyltransferase like domains"/>
    <property type="match status" value="1"/>
</dbReference>
<name>A0ABT5KD60_9BURK</name>